<organism evidence="5">
    <name type="scientific">Lamprotornis superbus</name>
    <dbReference type="NCBI Taxonomy" id="245042"/>
    <lineage>
        <taxon>Eukaryota</taxon>
        <taxon>Metazoa</taxon>
        <taxon>Chordata</taxon>
        <taxon>Craniata</taxon>
        <taxon>Vertebrata</taxon>
        <taxon>Euteleostomi</taxon>
        <taxon>Archelosauria</taxon>
        <taxon>Archosauria</taxon>
        <taxon>Dinosauria</taxon>
        <taxon>Saurischia</taxon>
        <taxon>Theropoda</taxon>
        <taxon>Coelurosauria</taxon>
        <taxon>Aves</taxon>
        <taxon>Neognathae</taxon>
        <taxon>Neoaves</taxon>
        <taxon>Telluraves</taxon>
        <taxon>Australaves</taxon>
        <taxon>Passeriformes</taxon>
        <taxon>Sturnidae</taxon>
        <taxon>Lamprotornis</taxon>
    </lineage>
</organism>
<proteinExistence type="predicted"/>
<evidence type="ECO:0000256" key="1">
    <source>
        <dbReference type="ARBA" id="ARBA00022723"/>
    </source>
</evidence>
<evidence type="ECO:0000313" key="7">
    <source>
        <dbReference type="Proteomes" id="UP000618051"/>
    </source>
</evidence>
<dbReference type="PROSITE" id="PS51800">
    <property type="entry name" value="ZF_CHHC_U11_48K"/>
    <property type="match status" value="1"/>
</dbReference>
<reference evidence="6" key="3">
    <citation type="submission" date="2022-01" db="EMBL/GenBank/DDBJ databases">
        <authorList>
            <person name="Rubenstein D.R."/>
        </authorList>
    </citation>
    <scope>NUCLEOTIDE SEQUENCE</scope>
    <source>
        <strain evidence="6">SS15</strain>
        <tissue evidence="6">Liver</tissue>
    </source>
</reference>
<dbReference type="GO" id="GO:0008270">
    <property type="term" value="F:zinc ion binding"/>
    <property type="evidence" value="ECO:0007669"/>
    <property type="project" value="UniProtKB-KW"/>
</dbReference>
<evidence type="ECO:0000256" key="2">
    <source>
        <dbReference type="ARBA" id="ARBA00022771"/>
    </source>
</evidence>
<dbReference type="AlphaFoldDB" id="A0A835P0V0"/>
<reference evidence="6 7" key="2">
    <citation type="journal article" date="2021" name="J. Hered.">
        <title>Feather Gene Expression Elucidates the Developmental Basis of Plumage Iridescence in African Starlings.</title>
        <authorList>
            <person name="Rubenstein D.R."/>
            <person name="Corvelo A."/>
            <person name="MacManes M.D."/>
            <person name="Maia R."/>
            <person name="Narzisi G."/>
            <person name="Rousaki A."/>
            <person name="Vandenabeele P."/>
            <person name="Shawkey M.D."/>
            <person name="Solomon J."/>
        </authorList>
    </citation>
    <scope>NUCLEOTIDE SEQUENCE [LARGE SCALE GENOMIC DNA]</scope>
    <source>
        <strain evidence="6">SS15</strain>
    </source>
</reference>
<dbReference type="EMBL" id="JADDUC010000018">
    <property type="protein sequence ID" value="KAG0126387.1"/>
    <property type="molecule type" value="Genomic_DNA"/>
</dbReference>
<gene>
    <name evidence="6" type="ORF">IHE44_0000733</name>
    <name evidence="5" type="ORF">IHE44_003944</name>
</gene>
<protein>
    <recommendedName>
        <fullName evidence="4">CHHC U11-48K-type domain-containing protein</fullName>
    </recommendedName>
</protein>
<dbReference type="InterPro" id="IPR022776">
    <property type="entry name" value="TRM13/UPF0224_CHHC_Znf_dom"/>
</dbReference>
<reference evidence="5" key="1">
    <citation type="submission" date="2020-10" db="EMBL/GenBank/DDBJ databases">
        <title>Feather gene expression reveals the developmental basis of iridescence in African starlings.</title>
        <authorList>
            <person name="Rubenstein D.R."/>
        </authorList>
    </citation>
    <scope>NUCLEOTIDE SEQUENCE</scope>
    <source>
        <strain evidence="5">SS15</strain>
        <tissue evidence="5">Liver</tissue>
    </source>
</reference>
<evidence type="ECO:0000313" key="5">
    <source>
        <dbReference type="EMBL" id="KAG0126387.1"/>
    </source>
</evidence>
<name>A0A835P0V0_9PASS</name>
<evidence type="ECO:0000313" key="6">
    <source>
        <dbReference type="EMBL" id="KAI1243151.1"/>
    </source>
</evidence>
<dbReference type="SUPFAM" id="SSF57667">
    <property type="entry name" value="beta-beta-alpha zinc fingers"/>
    <property type="match status" value="1"/>
</dbReference>
<feature type="domain" description="CHHC U11-48K-type" evidence="4">
    <location>
        <begin position="16"/>
        <end position="43"/>
    </location>
</feature>
<keyword evidence="7" id="KW-1185">Reference proteome</keyword>
<dbReference type="InterPro" id="IPR036236">
    <property type="entry name" value="Znf_C2H2_sf"/>
</dbReference>
<evidence type="ECO:0000259" key="4">
    <source>
        <dbReference type="PROSITE" id="PS51800"/>
    </source>
</evidence>
<keyword evidence="3" id="KW-0862">Zinc</keyword>
<dbReference type="OrthoDB" id="69229at2759"/>
<dbReference type="Proteomes" id="UP000618051">
    <property type="component" value="Unassembled WGS sequence"/>
</dbReference>
<dbReference type="EMBL" id="JADDUC020000001">
    <property type="protein sequence ID" value="KAI1243151.1"/>
    <property type="molecule type" value="Genomic_DNA"/>
</dbReference>
<accession>A0A835P0V0</accession>
<dbReference type="Pfam" id="PF05253">
    <property type="entry name" value="zf-U11-48K"/>
    <property type="match status" value="1"/>
</dbReference>
<comment type="caution">
    <text evidence="5">The sequence shown here is derived from an EMBL/GenBank/DDBJ whole genome shotgun (WGS) entry which is preliminary data.</text>
</comment>
<keyword evidence="1" id="KW-0479">Metal-binding</keyword>
<sequence length="80" mass="8713">MAARSAVWLGGDAVEWVLCPYDVHHRVPRASLERHAASCRLRRMGYSAEEEVGARLGKRGTGLALLPWARRLPPLGGPGP</sequence>
<keyword evidence="2" id="KW-0863">Zinc-finger</keyword>
<evidence type="ECO:0000256" key="3">
    <source>
        <dbReference type="ARBA" id="ARBA00022833"/>
    </source>
</evidence>